<organism evidence="2 3">
    <name type="scientific">Porites evermanni</name>
    <dbReference type="NCBI Taxonomy" id="104178"/>
    <lineage>
        <taxon>Eukaryota</taxon>
        <taxon>Metazoa</taxon>
        <taxon>Cnidaria</taxon>
        <taxon>Anthozoa</taxon>
        <taxon>Hexacorallia</taxon>
        <taxon>Scleractinia</taxon>
        <taxon>Fungiina</taxon>
        <taxon>Poritidae</taxon>
        <taxon>Porites</taxon>
    </lineage>
</organism>
<evidence type="ECO:0000313" key="3">
    <source>
        <dbReference type="Proteomes" id="UP001159427"/>
    </source>
</evidence>
<comment type="caution">
    <text evidence="2">The sequence shown here is derived from an EMBL/GenBank/DDBJ whole genome shotgun (WGS) entry which is preliminary data.</text>
</comment>
<feature type="region of interest" description="Disordered" evidence="1">
    <location>
        <begin position="1"/>
        <end position="20"/>
    </location>
</feature>
<dbReference type="EMBL" id="CALNXI010001023">
    <property type="protein sequence ID" value="CAH3151913.1"/>
    <property type="molecule type" value="Genomic_DNA"/>
</dbReference>
<accession>A0ABN8PZB6</accession>
<gene>
    <name evidence="2" type="ORF">PEVE_00000596</name>
</gene>
<keyword evidence="3" id="KW-1185">Reference proteome</keyword>
<reference evidence="2 3" key="1">
    <citation type="submission" date="2022-05" db="EMBL/GenBank/DDBJ databases">
        <authorList>
            <consortium name="Genoscope - CEA"/>
            <person name="William W."/>
        </authorList>
    </citation>
    <scope>NUCLEOTIDE SEQUENCE [LARGE SCALE GENOMIC DNA]</scope>
</reference>
<name>A0ABN8PZB6_9CNID</name>
<dbReference type="Proteomes" id="UP001159427">
    <property type="component" value="Unassembled WGS sequence"/>
</dbReference>
<evidence type="ECO:0000256" key="1">
    <source>
        <dbReference type="SAM" id="MobiDB-lite"/>
    </source>
</evidence>
<sequence>MAAKKSMKESRGRKWSEDELKESASVLADDRTEFALTLETLALKKSATVFHPDDIWVKNCRSRKGLKQCLGGLKCSQQNTDKNKRTLKVSFKTIFNVHFANLVSKEHFSIQRLIIFLLELGLPVMPREKKQVLNSSSSSAEASSGALFLNLKKVFFNFLIRVECQPTDADHEGISIEEDEVVLKKASKKDKKEVQKSSVSVRPRKRKITSQKDAISQLSTTFENLQKAQDKRIQTWLEADQRREEAFLNYQEKQAELNRQHELRMMEIMARFQQPVQPYQNAWVMHEPAFPSAYYGAKSQQLHYTNLDSYNR</sequence>
<protein>
    <submittedName>
        <fullName evidence="2">Uncharacterized protein</fullName>
    </submittedName>
</protein>
<evidence type="ECO:0000313" key="2">
    <source>
        <dbReference type="EMBL" id="CAH3151913.1"/>
    </source>
</evidence>
<proteinExistence type="predicted"/>